<reference evidence="2" key="1">
    <citation type="submission" date="2009-03" db="EMBL/GenBank/DDBJ databases">
        <title>Complete genome sequence of Edwardsiella ictaluri 93-146.</title>
        <authorList>
            <person name="Williams M.L."/>
            <person name="Gillaspy A.F."/>
            <person name="Dyer D.W."/>
            <person name="Thune R.L."/>
            <person name="Waldbieser G.C."/>
            <person name="Schuster S.C."/>
            <person name="Gipson J."/>
            <person name="Zaitshik J."/>
            <person name="Landry C."/>
            <person name="Lawrence M.L."/>
        </authorList>
    </citation>
    <scope>NUCLEOTIDE SEQUENCE [LARGE SCALE GENOMIC DNA]</scope>
    <source>
        <strain evidence="2">93-146</strain>
    </source>
</reference>
<dbReference type="HOGENOM" id="CLU_2381560_0_0_6"/>
<reference evidence="1 2" key="2">
    <citation type="journal article" date="2012" name="J. Bacteriol.">
        <title>Genome Sequence of Edwardsiella ictaluri 93-146, a Strain Associated with a Natural Channel Catfish Outbreak of Enteric Septicemia of Catfish.</title>
        <authorList>
            <person name="Williams M.L."/>
            <person name="Gillaspy A.F."/>
            <person name="Dyer D.W."/>
            <person name="Thune R.L."/>
            <person name="Waldbieser G.C."/>
            <person name="Schuster S.C."/>
            <person name="Gipson J."/>
            <person name="Zaitshik J."/>
            <person name="Landry C."/>
            <person name="Banes M.M."/>
            <person name="Lawrence M.L."/>
        </authorList>
    </citation>
    <scope>NUCLEOTIDE SEQUENCE [LARGE SCALE GENOMIC DNA]</scope>
    <source>
        <strain evidence="1 2">93-146</strain>
    </source>
</reference>
<dbReference type="AlphaFoldDB" id="C5BCT0"/>
<proteinExistence type="predicted"/>
<sequence length="94" mass="10160">MFGPFHDEVPRCGPSKSRARLSQIADSIGESWLHLKRAGAAVAGFTYAEAVMCHSSLFRPLTRVTKPLDNARLAGICTGGNPRSAMLREIGLAY</sequence>
<organism evidence="1 2">
    <name type="scientific">Edwardsiella ictaluri (strain 93-146)</name>
    <dbReference type="NCBI Taxonomy" id="634503"/>
    <lineage>
        <taxon>Bacteria</taxon>
        <taxon>Pseudomonadati</taxon>
        <taxon>Pseudomonadota</taxon>
        <taxon>Gammaproteobacteria</taxon>
        <taxon>Enterobacterales</taxon>
        <taxon>Hafniaceae</taxon>
        <taxon>Edwardsiella</taxon>
    </lineage>
</organism>
<dbReference type="Proteomes" id="UP000001485">
    <property type="component" value="Chromosome"/>
</dbReference>
<dbReference type="KEGG" id="eic:NT01EI_0294"/>
<dbReference type="EMBL" id="CP001600">
    <property type="protein sequence ID" value="ACR67536.1"/>
    <property type="molecule type" value="Genomic_DNA"/>
</dbReference>
<evidence type="ECO:0000313" key="1">
    <source>
        <dbReference type="EMBL" id="ACR67536.1"/>
    </source>
</evidence>
<evidence type="ECO:0000313" key="2">
    <source>
        <dbReference type="Proteomes" id="UP000001485"/>
    </source>
</evidence>
<accession>C5BCT0</accession>
<name>C5BCT0_EDWI9</name>
<gene>
    <name evidence="1" type="ordered locus">NT01EI_0294</name>
</gene>
<protein>
    <submittedName>
        <fullName evidence="1">Uncharacterized protein</fullName>
    </submittedName>
</protein>